<dbReference type="SUPFAM" id="SSF48452">
    <property type="entry name" value="TPR-like"/>
    <property type="match status" value="1"/>
</dbReference>
<dbReference type="AlphaFoldDB" id="A0A0F9R3M1"/>
<dbReference type="PANTHER" id="PTHR45586:SF1">
    <property type="entry name" value="LIPOPOLYSACCHARIDE ASSEMBLY PROTEIN B"/>
    <property type="match status" value="1"/>
</dbReference>
<dbReference type="InterPro" id="IPR051012">
    <property type="entry name" value="CellSynth/LPSAsmb/PSIAsmb"/>
</dbReference>
<evidence type="ECO:0000256" key="1">
    <source>
        <dbReference type="ARBA" id="ARBA00022737"/>
    </source>
</evidence>
<dbReference type="PANTHER" id="PTHR45586">
    <property type="entry name" value="TPR REPEAT-CONTAINING PROTEIN PA4667"/>
    <property type="match status" value="1"/>
</dbReference>
<dbReference type="Gene3D" id="1.25.40.10">
    <property type="entry name" value="Tetratricopeptide repeat domain"/>
    <property type="match status" value="2"/>
</dbReference>
<name>A0A0F9R3M1_9ZZZZ</name>
<evidence type="ECO:0000256" key="2">
    <source>
        <dbReference type="ARBA" id="ARBA00022803"/>
    </source>
</evidence>
<dbReference type="SMART" id="SM00028">
    <property type="entry name" value="TPR"/>
    <property type="match status" value="5"/>
</dbReference>
<dbReference type="EMBL" id="LAZR01001488">
    <property type="protein sequence ID" value="KKN43797.1"/>
    <property type="molecule type" value="Genomic_DNA"/>
</dbReference>
<dbReference type="PROSITE" id="PS50293">
    <property type="entry name" value="TPR_REGION"/>
    <property type="match status" value="1"/>
</dbReference>
<dbReference type="InterPro" id="IPR008969">
    <property type="entry name" value="CarboxyPept-like_regulatory"/>
</dbReference>
<comment type="caution">
    <text evidence="3">The sequence shown here is derived from an EMBL/GenBank/DDBJ whole genome shotgun (WGS) entry which is preliminary data.</text>
</comment>
<dbReference type="PROSITE" id="PS50005">
    <property type="entry name" value="TPR"/>
    <property type="match status" value="5"/>
</dbReference>
<dbReference type="InterPro" id="IPR019734">
    <property type="entry name" value="TPR_rpt"/>
</dbReference>
<organism evidence="3">
    <name type="scientific">marine sediment metagenome</name>
    <dbReference type="NCBI Taxonomy" id="412755"/>
    <lineage>
        <taxon>unclassified sequences</taxon>
        <taxon>metagenomes</taxon>
        <taxon>ecological metagenomes</taxon>
    </lineage>
</organism>
<proteinExistence type="predicted"/>
<dbReference type="InterPro" id="IPR011990">
    <property type="entry name" value="TPR-like_helical_dom_sf"/>
</dbReference>
<dbReference type="Pfam" id="PF13620">
    <property type="entry name" value="CarboxypepD_reg"/>
    <property type="match status" value="1"/>
</dbReference>
<gene>
    <name evidence="3" type="ORF">LCGC14_0699570</name>
</gene>
<dbReference type="SUPFAM" id="SSF49464">
    <property type="entry name" value="Carboxypeptidase regulatory domain-like"/>
    <property type="match status" value="1"/>
</dbReference>
<evidence type="ECO:0000313" key="3">
    <source>
        <dbReference type="EMBL" id="KKN43797.1"/>
    </source>
</evidence>
<accession>A0A0F9R3M1</accession>
<reference evidence="3" key="1">
    <citation type="journal article" date="2015" name="Nature">
        <title>Complex archaea that bridge the gap between prokaryotes and eukaryotes.</title>
        <authorList>
            <person name="Spang A."/>
            <person name="Saw J.H."/>
            <person name="Jorgensen S.L."/>
            <person name="Zaremba-Niedzwiedzka K."/>
            <person name="Martijn J."/>
            <person name="Lind A.E."/>
            <person name="van Eijk R."/>
            <person name="Schleper C."/>
            <person name="Guy L."/>
            <person name="Ettema T.J."/>
        </authorList>
    </citation>
    <scope>NUCLEOTIDE SEQUENCE</scope>
</reference>
<dbReference type="Pfam" id="PF13181">
    <property type="entry name" value="TPR_8"/>
    <property type="match status" value="2"/>
</dbReference>
<dbReference type="Pfam" id="PF13424">
    <property type="entry name" value="TPR_12"/>
    <property type="match status" value="1"/>
</dbReference>
<keyword evidence="2" id="KW-0802">TPR repeat</keyword>
<protein>
    <submittedName>
        <fullName evidence="3">Uncharacterized protein</fullName>
    </submittedName>
</protein>
<sequence>MRSKNIFIIFIVSVLCLSLSLTLSAQQGRGKGRIRGHVQDEVGDPIEGAKIEAIHLKYKVTFTSESDEKGSWAVMGLGTGYFRITASKEGYGTVFHEMRVSQFSKQNPPVSFIMKKIQVAKMNMPAIQDEGSVALFEEGNELFDQKKYAEAVAKFEQFIGLNPSVYQININIGNCYKEMGEYDKAIEIYTKILEKVKEEKESIGGDETAARALAGMGEAYFKQGNLEKASEYFRQAIDSFPEDETLAFNVGEIFFKQGETDKAIEYFLLAAKINESWAPPHRQVGYAYLNKGKYRLAVDSLKKFVELAPDDPQAENIKNLIPKLEELIKDY</sequence>
<dbReference type="Gene3D" id="2.60.40.1120">
    <property type="entry name" value="Carboxypeptidase-like, regulatory domain"/>
    <property type="match status" value="1"/>
</dbReference>
<keyword evidence="1" id="KW-0677">Repeat</keyword>